<keyword evidence="6" id="KW-0539">Nucleus</keyword>
<dbReference type="Pfam" id="PF00076">
    <property type="entry name" value="RRM_1"/>
    <property type="match status" value="1"/>
</dbReference>
<dbReference type="InterPro" id="IPR000504">
    <property type="entry name" value="RRM_dom"/>
</dbReference>
<reference evidence="12 13" key="1">
    <citation type="journal article" date="2019" name="Sci. Rep.">
        <title>Comparative genomics of chytrid fungi reveal insights into the obligate biotrophic and pathogenic lifestyle of Synchytrium endobioticum.</title>
        <authorList>
            <person name="van de Vossenberg B.T.L.H."/>
            <person name="Warris S."/>
            <person name="Nguyen H.D.T."/>
            <person name="van Gent-Pelzer M.P.E."/>
            <person name="Joly D.L."/>
            <person name="van de Geest H.C."/>
            <person name="Bonants P.J.M."/>
            <person name="Smith D.S."/>
            <person name="Levesque C.A."/>
            <person name="van der Lee T.A.J."/>
        </authorList>
    </citation>
    <scope>NUCLEOTIDE SEQUENCE [LARGE SCALE GENOMIC DNA]</scope>
    <source>
        <strain evidence="11 13">LEV6574</strain>
        <strain evidence="10 12">MB42</strain>
    </source>
</reference>
<protein>
    <recommendedName>
        <fullName evidence="4">Nucleolar protein 12</fullName>
    </recommendedName>
</protein>
<feature type="compositionally biased region" description="Polar residues" evidence="8">
    <location>
        <begin position="59"/>
        <end position="76"/>
    </location>
</feature>
<feature type="compositionally biased region" description="Basic and acidic residues" evidence="8">
    <location>
        <begin position="122"/>
        <end position="131"/>
    </location>
</feature>
<sequence>MDSQLDALFKNQTSLGRTLLDKNKEVLGSSEVAIGAAPSPTPETTKRKRKTSTEGELAASSSSAPIKNTSDSQPTERTVKSNKKRKSGRDADNVSTTAAYQDDSMGGREVETTETINGAEESNSRTKKDIGKDDAEKLARTLFVGNVPVTVLDKFVLKEFKQLFEQHGKVESIRFRSMAFSVALPRKTAAIARKLHPGRDTCHAYVVYARDTSTVTASAGTEAAAATVDTTTRPDPVELAKRHINGYLFHSKHLRVDGLVANAETHNTKSTIFVGNLDFTISDEALHEVFSTAGPIHAVRVIRDKVTNLGKGIGYITFVDKSSVQLALKMNGTQVAGRQVRVEKCRKSERDKTSGDDETRRAAVWEGARSRPGNCSRDSAGRLISKKSKKFGSKGGKHIKSKGGDGGPSGKKLRKKGHSKGK</sequence>
<feature type="compositionally biased region" description="Basic and acidic residues" evidence="8">
    <location>
        <begin position="344"/>
        <end position="363"/>
    </location>
</feature>
<evidence type="ECO:0000256" key="3">
    <source>
        <dbReference type="ARBA" id="ARBA00007077"/>
    </source>
</evidence>
<feature type="region of interest" description="Disordered" evidence="8">
    <location>
        <begin position="344"/>
        <end position="422"/>
    </location>
</feature>
<evidence type="ECO:0000259" key="9">
    <source>
        <dbReference type="PROSITE" id="PS50102"/>
    </source>
</evidence>
<dbReference type="Gene3D" id="3.30.70.330">
    <property type="match status" value="2"/>
</dbReference>
<dbReference type="GO" id="GO:0019843">
    <property type="term" value="F:rRNA binding"/>
    <property type="evidence" value="ECO:0007669"/>
    <property type="project" value="TreeGrafter"/>
</dbReference>
<dbReference type="VEuPathDB" id="FungiDB:SeMB42_g06204"/>
<feature type="domain" description="RRM" evidence="9">
    <location>
        <begin position="270"/>
        <end position="347"/>
    </location>
</feature>
<dbReference type="Proteomes" id="UP000317494">
    <property type="component" value="Unassembled WGS sequence"/>
</dbReference>
<dbReference type="EMBL" id="QEAM01000219">
    <property type="protein sequence ID" value="TPX43531.1"/>
    <property type="molecule type" value="Genomic_DNA"/>
</dbReference>
<dbReference type="InterPro" id="IPR012677">
    <property type="entry name" value="Nucleotide-bd_a/b_plait_sf"/>
</dbReference>
<evidence type="ECO:0000313" key="12">
    <source>
        <dbReference type="Proteomes" id="UP000317494"/>
    </source>
</evidence>
<name>A0A507CK00_9FUNG</name>
<feature type="region of interest" description="Disordered" evidence="8">
    <location>
        <begin position="31"/>
        <end position="131"/>
    </location>
</feature>
<dbReference type="GO" id="GO:0005730">
    <property type="term" value="C:nucleolus"/>
    <property type="evidence" value="ECO:0007669"/>
    <property type="project" value="UniProtKB-SubCell"/>
</dbReference>
<evidence type="ECO:0000256" key="4">
    <source>
        <dbReference type="ARBA" id="ARBA00015520"/>
    </source>
</evidence>
<dbReference type="CDD" id="cd12395">
    <property type="entry name" value="RRM2_RBM34"/>
    <property type="match status" value="1"/>
</dbReference>
<feature type="compositionally biased region" description="Basic residues" evidence="8">
    <location>
        <begin position="411"/>
        <end position="422"/>
    </location>
</feature>
<evidence type="ECO:0000256" key="6">
    <source>
        <dbReference type="ARBA" id="ARBA00023242"/>
    </source>
</evidence>
<comment type="subcellular location">
    <subcellularLocation>
        <location evidence="2">Nucleus</location>
        <location evidence="2">Nucleolus</location>
    </subcellularLocation>
</comment>
<dbReference type="PANTHER" id="PTHR23236:SF25">
    <property type="entry name" value="RNA-BINDING PROTEIN 34"/>
    <property type="match status" value="1"/>
</dbReference>
<feature type="compositionally biased region" description="Basic residues" evidence="8">
    <location>
        <begin position="384"/>
        <end position="401"/>
    </location>
</feature>
<evidence type="ECO:0000313" key="13">
    <source>
        <dbReference type="Proteomes" id="UP000320475"/>
    </source>
</evidence>
<feature type="domain" description="RRM" evidence="9">
    <location>
        <begin position="140"/>
        <end position="257"/>
    </location>
</feature>
<organism evidence="10 12">
    <name type="scientific">Synchytrium endobioticum</name>
    <dbReference type="NCBI Taxonomy" id="286115"/>
    <lineage>
        <taxon>Eukaryota</taxon>
        <taxon>Fungi</taxon>
        <taxon>Fungi incertae sedis</taxon>
        <taxon>Chytridiomycota</taxon>
        <taxon>Chytridiomycota incertae sedis</taxon>
        <taxon>Chytridiomycetes</taxon>
        <taxon>Synchytriales</taxon>
        <taxon>Synchytriaceae</taxon>
        <taxon>Synchytrium</taxon>
    </lineage>
</organism>
<keyword evidence="5 7" id="KW-0694">RNA-binding</keyword>
<dbReference type="SUPFAM" id="SSF54928">
    <property type="entry name" value="RNA-binding domain, RBD"/>
    <property type="match status" value="2"/>
</dbReference>
<dbReference type="Proteomes" id="UP000320475">
    <property type="component" value="Unassembled WGS sequence"/>
</dbReference>
<evidence type="ECO:0000256" key="2">
    <source>
        <dbReference type="ARBA" id="ARBA00004604"/>
    </source>
</evidence>
<dbReference type="InterPro" id="IPR035979">
    <property type="entry name" value="RBD_domain_sf"/>
</dbReference>
<dbReference type="GO" id="GO:0000463">
    <property type="term" value="P:maturation of LSU-rRNA from tricistronic rRNA transcript (SSU-rRNA, 5.8S rRNA, LSU-rRNA)"/>
    <property type="evidence" value="ECO:0007669"/>
    <property type="project" value="TreeGrafter"/>
</dbReference>
<dbReference type="OrthoDB" id="442677at2759"/>
<dbReference type="PANTHER" id="PTHR23236">
    <property type="entry name" value="EUKARYOTIC TRANSLATION INITIATION FACTOR 4B/4H"/>
    <property type="match status" value="1"/>
</dbReference>
<dbReference type="SMART" id="SM00360">
    <property type="entry name" value="RRM"/>
    <property type="match status" value="2"/>
</dbReference>
<gene>
    <name evidence="11" type="ORF">SeLEV6574_g05000</name>
    <name evidence="10" type="ORF">SeMB42_g06204</name>
</gene>
<comment type="function">
    <text evidence="1">Involved in pre-25S rRNA processing.</text>
</comment>
<comment type="similarity">
    <text evidence="3">Belongs to the RRM RBM34 family.</text>
</comment>
<dbReference type="PROSITE" id="PS50102">
    <property type="entry name" value="RRM"/>
    <property type="match status" value="2"/>
</dbReference>
<evidence type="ECO:0000256" key="1">
    <source>
        <dbReference type="ARBA" id="ARBA00002475"/>
    </source>
</evidence>
<evidence type="ECO:0000313" key="11">
    <source>
        <dbReference type="EMBL" id="TPX43531.1"/>
    </source>
</evidence>
<dbReference type="EMBL" id="QEAN01000334">
    <property type="protein sequence ID" value="TPX39889.1"/>
    <property type="molecule type" value="Genomic_DNA"/>
</dbReference>
<comment type="caution">
    <text evidence="10">The sequence shown here is derived from an EMBL/GenBank/DDBJ whole genome shotgun (WGS) entry which is preliminary data.</text>
</comment>
<dbReference type="InterPro" id="IPR034221">
    <property type="entry name" value="RBM34_RRM2"/>
</dbReference>
<dbReference type="AlphaFoldDB" id="A0A507CK00"/>
<evidence type="ECO:0000313" key="10">
    <source>
        <dbReference type="EMBL" id="TPX39889.1"/>
    </source>
</evidence>
<evidence type="ECO:0000256" key="7">
    <source>
        <dbReference type="PROSITE-ProRule" id="PRU00176"/>
    </source>
</evidence>
<dbReference type="STRING" id="286115.A0A507CK00"/>
<evidence type="ECO:0000256" key="5">
    <source>
        <dbReference type="ARBA" id="ARBA00022884"/>
    </source>
</evidence>
<proteinExistence type="inferred from homology"/>
<keyword evidence="12" id="KW-1185">Reference proteome</keyword>
<accession>A0A507CK00</accession>
<evidence type="ECO:0000256" key="8">
    <source>
        <dbReference type="SAM" id="MobiDB-lite"/>
    </source>
</evidence>